<dbReference type="GO" id="GO:0005544">
    <property type="term" value="F:calcium-dependent phospholipid binding"/>
    <property type="evidence" value="ECO:0007669"/>
    <property type="project" value="InterPro"/>
</dbReference>
<dbReference type="OrthoDB" id="5855668at2759"/>
<evidence type="ECO:0000259" key="1">
    <source>
        <dbReference type="Pfam" id="PF07002"/>
    </source>
</evidence>
<dbReference type="InterPro" id="IPR010734">
    <property type="entry name" value="Copine_C"/>
</dbReference>
<dbReference type="InterPro" id="IPR035892">
    <property type="entry name" value="C2_domain_sf"/>
</dbReference>
<keyword evidence="3" id="KW-1185">Reference proteome</keyword>
<dbReference type="PANTHER" id="PTHR10857:SF106">
    <property type="entry name" value="C2 DOMAIN-CONTAINING PROTEIN"/>
    <property type="match status" value="1"/>
</dbReference>
<dbReference type="Proteomes" id="UP000053660">
    <property type="component" value="Unassembled WGS sequence"/>
</dbReference>
<evidence type="ECO:0000313" key="3">
    <source>
        <dbReference type="Proteomes" id="UP000053660"/>
    </source>
</evidence>
<name>A0A0B1RPA1_OESDE</name>
<sequence length="179" mass="20145">MQMLCGGDRRRPFLIECWDHEFDGSHQFIGSATVSIEEILTKTKTSIQLVNENVSCAMLCCLPPRTNSGVLHFVHLQVIKQHTFLDFIQAGTQLDFTVAVDLTASNGDPRLPTSLHYVGGNTPSQYEIAIRAVIEICQYYNKTKLFNAFGFGAITPGHQRKMSPIFNLVCHPLRYIKRS</sequence>
<dbReference type="AlphaFoldDB" id="A0A0B1RPA1"/>
<reference evidence="2 3" key="1">
    <citation type="submission" date="2014-03" db="EMBL/GenBank/DDBJ databases">
        <title>Draft genome of the hookworm Oesophagostomum dentatum.</title>
        <authorList>
            <person name="Mitreva M."/>
        </authorList>
    </citation>
    <scope>NUCLEOTIDE SEQUENCE [LARGE SCALE GENOMIC DNA]</scope>
    <source>
        <strain evidence="2 3">OD-Hann</strain>
    </source>
</reference>
<proteinExistence type="predicted"/>
<feature type="domain" description="Copine C-terminal" evidence="1">
    <location>
        <begin position="114"/>
        <end position="165"/>
    </location>
</feature>
<accession>A0A0B1RPA1</accession>
<organism evidence="2 3">
    <name type="scientific">Oesophagostomum dentatum</name>
    <name type="common">Nodular worm</name>
    <dbReference type="NCBI Taxonomy" id="61180"/>
    <lineage>
        <taxon>Eukaryota</taxon>
        <taxon>Metazoa</taxon>
        <taxon>Ecdysozoa</taxon>
        <taxon>Nematoda</taxon>
        <taxon>Chromadorea</taxon>
        <taxon>Rhabditida</taxon>
        <taxon>Rhabditina</taxon>
        <taxon>Rhabditomorpha</taxon>
        <taxon>Strongyloidea</taxon>
        <taxon>Strongylidae</taxon>
        <taxon>Oesophagostomum</taxon>
    </lineage>
</organism>
<gene>
    <name evidence="2" type="ORF">OESDEN_25506</name>
</gene>
<dbReference type="SUPFAM" id="SSF49562">
    <property type="entry name" value="C2 domain (Calcium/lipid-binding domain, CaLB)"/>
    <property type="match status" value="1"/>
</dbReference>
<dbReference type="EMBL" id="KN613296">
    <property type="protein sequence ID" value="KHJ74878.1"/>
    <property type="molecule type" value="Genomic_DNA"/>
</dbReference>
<dbReference type="GO" id="GO:0071277">
    <property type="term" value="P:cellular response to calcium ion"/>
    <property type="evidence" value="ECO:0007669"/>
    <property type="project" value="TreeGrafter"/>
</dbReference>
<dbReference type="PANTHER" id="PTHR10857">
    <property type="entry name" value="COPINE"/>
    <property type="match status" value="1"/>
</dbReference>
<dbReference type="InterPro" id="IPR045052">
    <property type="entry name" value="Copine"/>
</dbReference>
<evidence type="ECO:0000313" key="2">
    <source>
        <dbReference type="EMBL" id="KHJ74878.1"/>
    </source>
</evidence>
<dbReference type="GO" id="GO:0005886">
    <property type="term" value="C:plasma membrane"/>
    <property type="evidence" value="ECO:0007669"/>
    <property type="project" value="TreeGrafter"/>
</dbReference>
<protein>
    <recommendedName>
        <fullName evidence="1">Copine C-terminal domain-containing protein</fullName>
    </recommendedName>
</protein>
<dbReference type="Pfam" id="PF07002">
    <property type="entry name" value="Copine"/>
    <property type="match status" value="1"/>
</dbReference>